<evidence type="ECO:0000259" key="3">
    <source>
        <dbReference type="Pfam" id="PF02230"/>
    </source>
</evidence>
<dbReference type="RefSeq" id="WP_205143007.1">
    <property type="nucleotide sequence ID" value="NZ_JAFBDN010000002.1"/>
</dbReference>
<gene>
    <name evidence="4" type="ORF">KAK10_01260</name>
</gene>
<reference evidence="4" key="1">
    <citation type="submission" date="2021-04" db="EMBL/GenBank/DDBJ databases">
        <title>Taxonomic assessment of Weissella genus.</title>
        <authorList>
            <person name="Fanelli F."/>
            <person name="Chieffi D."/>
            <person name="Dell'Aquila A."/>
            <person name="Gyu-Sung C."/>
            <person name="Franz C.M.A.P."/>
            <person name="Fusco V."/>
        </authorList>
    </citation>
    <scope>NUCLEOTIDE SEQUENCE</scope>
    <source>
        <strain evidence="4">LMG 25373</strain>
    </source>
</reference>
<dbReference type="SUPFAM" id="SSF53474">
    <property type="entry name" value="alpha/beta-Hydrolases"/>
    <property type="match status" value="1"/>
</dbReference>
<dbReference type="EMBL" id="JAGMVS010000037">
    <property type="protein sequence ID" value="MCM2436564.1"/>
    <property type="molecule type" value="Genomic_DNA"/>
</dbReference>
<dbReference type="PANTHER" id="PTHR10655">
    <property type="entry name" value="LYSOPHOSPHOLIPASE-RELATED"/>
    <property type="match status" value="1"/>
</dbReference>
<proteinExistence type="inferred from homology"/>
<evidence type="ECO:0000313" key="4">
    <source>
        <dbReference type="EMBL" id="MCM2436564.1"/>
    </source>
</evidence>
<evidence type="ECO:0000256" key="1">
    <source>
        <dbReference type="ARBA" id="ARBA00006499"/>
    </source>
</evidence>
<dbReference type="InterPro" id="IPR029058">
    <property type="entry name" value="AB_hydrolase_fold"/>
</dbReference>
<dbReference type="InterPro" id="IPR050565">
    <property type="entry name" value="LYPA1-2/EST-like"/>
</dbReference>
<comment type="similarity">
    <text evidence="1">Belongs to the AB hydrolase superfamily. AB hydrolase 2 family.</text>
</comment>
<sequence>MYEYKIDIPSSINITTPVVITIHGMGSNYDDLNTLVPAIIGNAVSIHLQGDLSFGAGYAFFIPDFTKYSEESIIRLVIDKIYATITKIIADNNLQQQPIYLIGFSQGAIIGTGLINLYADFLTKVWLFSGRMPTFIAESGQKLTTKTKTDVFVSQGLIDPLFEPKVGQAIAKNLGSHVRTLQYKEYPSGHTIHVNAIVDD</sequence>
<protein>
    <submittedName>
        <fullName evidence="4">Phospholipase</fullName>
    </submittedName>
</protein>
<dbReference type="Pfam" id="PF02230">
    <property type="entry name" value="Abhydrolase_2"/>
    <property type="match status" value="1"/>
</dbReference>
<comment type="caution">
    <text evidence="4">The sequence shown here is derived from an EMBL/GenBank/DDBJ whole genome shotgun (WGS) entry which is preliminary data.</text>
</comment>
<organism evidence="4 5">
    <name type="scientific">Periweissella beninensis</name>
    <dbReference type="NCBI Taxonomy" id="504936"/>
    <lineage>
        <taxon>Bacteria</taxon>
        <taxon>Bacillati</taxon>
        <taxon>Bacillota</taxon>
        <taxon>Bacilli</taxon>
        <taxon>Lactobacillales</taxon>
        <taxon>Lactobacillaceae</taxon>
        <taxon>Periweissella</taxon>
    </lineage>
</organism>
<keyword evidence="2" id="KW-0378">Hydrolase</keyword>
<keyword evidence="5" id="KW-1185">Reference proteome</keyword>
<dbReference type="Proteomes" id="UP001057481">
    <property type="component" value="Unassembled WGS sequence"/>
</dbReference>
<accession>A0ABT0VGM4</accession>
<dbReference type="PANTHER" id="PTHR10655:SF17">
    <property type="entry name" value="LYSOPHOSPHOLIPASE-LIKE PROTEIN 1"/>
    <property type="match status" value="1"/>
</dbReference>
<name>A0ABT0VGM4_9LACO</name>
<evidence type="ECO:0000256" key="2">
    <source>
        <dbReference type="ARBA" id="ARBA00022801"/>
    </source>
</evidence>
<dbReference type="Gene3D" id="3.40.50.1820">
    <property type="entry name" value="alpha/beta hydrolase"/>
    <property type="match status" value="1"/>
</dbReference>
<evidence type="ECO:0000313" key="5">
    <source>
        <dbReference type="Proteomes" id="UP001057481"/>
    </source>
</evidence>
<dbReference type="InterPro" id="IPR003140">
    <property type="entry name" value="PLipase/COase/thioEstase"/>
</dbReference>
<feature type="domain" description="Phospholipase/carboxylesterase/thioesterase" evidence="3">
    <location>
        <begin position="67"/>
        <end position="195"/>
    </location>
</feature>